<feature type="compositionally biased region" description="Polar residues" evidence="11">
    <location>
        <begin position="176"/>
        <end position="185"/>
    </location>
</feature>
<protein>
    <recommendedName>
        <fullName evidence="10">Palmitoyltransferase</fullName>
        <ecNumber evidence="10">2.3.1.225</ecNumber>
    </recommendedName>
</protein>
<feature type="region of interest" description="Disordered" evidence="11">
    <location>
        <begin position="140"/>
        <end position="230"/>
    </location>
</feature>
<dbReference type="InterPro" id="IPR039859">
    <property type="entry name" value="PFA4/ZDH16/20/ERF2-like"/>
</dbReference>
<dbReference type="Proteomes" id="UP000054560">
    <property type="component" value="Unassembled WGS sequence"/>
</dbReference>
<evidence type="ECO:0000256" key="10">
    <source>
        <dbReference type="RuleBase" id="RU079119"/>
    </source>
</evidence>
<evidence type="ECO:0000313" key="14">
    <source>
        <dbReference type="Proteomes" id="UP000054560"/>
    </source>
</evidence>
<dbReference type="STRING" id="667725.A0A0L0FQX9"/>
<feature type="compositionally biased region" description="Basic and acidic residues" evidence="11">
    <location>
        <begin position="220"/>
        <end position="230"/>
    </location>
</feature>
<feature type="compositionally biased region" description="Basic and acidic residues" evidence="11">
    <location>
        <begin position="151"/>
        <end position="164"/>
    </location>
</feature>
<comment type="subcellular location">
    <subcellularLocation>
        <location evidence="1">Endomembrane system</location>
        <topology evidence="1">Multi-pass membrane protein</topology>
    </subcellularLocation>
</comment>
<evidence type="ECO:0000256" key="9">
    <source>
        <dbReference type="ARBA" id="ARBA00023315"/>
    </source>
</evidence>
<dbReference type="PROSITE" id="PS50216">
    <property type="entry name" value="DHHC"/>
    <property type="match status" value="1"/>
</dbReference>
<dbReference type="RefSeq" id="XP_014153114.1">
    <property type="nucleotide sequence ID" value="XM_014297639.1"/>
</dbReference>
<evidence type="ECO:0000256" key="5">
    <source>
        <dbReference type="ARBA" id="ARBA00022989"/>
    </source>
</evidence>
<keyword evidence="14" id="KW-1185">Reference proteome</keyword>
<reference evidence="13 14" key="1">
    <citation type="submission" date="2011-02" db="EMBL/GenBank/DDBJ databases">
        <title>The Genome Sequence of Sphaeroforma arctica JP610.</title>
        <authorList>
            <consortium name="The Broad Institute Genome Sequencing Platform"/>
            <person name="Russ C."/>
            <person name="Cuomo C."/>
            <person name="Young S.K."/>
            <person name="Zeng Q."/>
            <person name="Gargeya S."/>
            <person name="Alvarado L."/>
            <person name="Berlin A."/>
            <person name="Chapman S.B."/>
            <person name="Chen Z."/>
            <person name="Freedman E."/>
            <person name="Gellesch M."/>
            <person name="Goldberg J."/>
            <person name="Griggs A."/>
            <person name="Gujja S."/>
            <person name="Heilman E."/>
            <person name="Heiman D."/>
            <person name="Howarth C."/>
            <person name="Mehta T."/>
            <person name="Neiman D."/>
            <person name="Pearson M."/>
            <person name="Roberts A."/>
            <person name="Saif S."/>
            <person name="Shea T."/>
            <person name="Shenoy N."/>
            <person name="Sisk P."/>
            <person name="Stolte C."/>
            <person name="Sykes S."/>
            <person name="White J."/>
            <person name="Yandava C."/>
            <person name="Burger G."/>
            <person name="Gray M.W."/>
            <person name="Holland P.W.H."/>
            <person name="King N."/>
            <person name="Lang F.B.F."/>
            <person name="Roger A.J."/>
            <person name="Ruiz-Trillo I."/>
            <person name="Haas B."/>
            <person name="Nusbaum C."/>
            <person name="Birren B."/>
        </authorList>
    </citation>
    <scope>NUCLEOTIDE SEQUENCE [LARGE SCALE GENOMIC DNA]</scope>
    <source>
        <strain evidence="13 14">JP610</strain>
    </source>
</reference>
<evidence type="ECO:0000256" key="1">
    <source>
        <dbReference type="ARBA" id="ARBA00004127"/>
    </source>
</evidence>
<evidence type="ECO:0000256" key="3">
    <source>
        <dbReference type="ARBA" id="ARBA00022679"/>
    </source>
</evidence>
<feature type="transmembrane region" description="Helical" evidence="10">
    <location>
        <begin position="336"/>
        <end position="364"/>
    </location>
</feature>
<keyword evidence="7" id="KW-0564">Palmitate</keyword>
<dbReference type="AlphaFoldDB" id="A0A0L0FQX9"/>
<evidence type="ECO:0000256" key="2">
    <source>
        <dbReference type="ARBA" id="ARBA00008574"/>
    </source>
</evidence>
<dbReference type="GO" id="GO:0005794">
    <property type="term" value="C:Golgi apparatus"/>
    <property type="evidence" value="ECO:0007669"/>
    <property type="project" value="TreeGrafter"/>
</dbReference>
<feature type="transmembrane region" description="Helical" evidence="10">
    <location>
        <begin position="71"/>
        <end position="96"/>
    </location>
</feature>
<dbReference type="Pfam" id="PF01529">
    <property type="entry name" value="DHHC"/>
    <property type="match status" value="1"/>
</dbReference>
<dbReference type="GO" id="GO:0005783">
    <property type="term" value="C:endoplasmic reticulum"/>
    <property type="evidence" value="ECO:0007669"/>
    <property type="project" value="TreeGrafter"/>
</dbReference>
<keyword evidence="5 10" id="KW-1133">Transmembrane helix</keyword>
<name>A0A0L0FQX9_9EUKA</name>
<dbReference type="GeneID" id="25908885"/>
<evidence type="ECO:0000313" key="13">
    <source>
        <dbReference type="EMBL" id="KNC79212.1"/>
    </source>
</evidence>
<dbReference type="OrthoDB" id="9909019at2759"/>
<evidence type="ECO:0000256" key="4">
    <source>
        <dbReference type="ARBA" id="ARBA00022692"/>
    </source>
</evidence>
<feature type="transmembrane region" description="Helical" evidence="10">
    <location>
        <begin position="293"/>
        <end position="316"/>
    </location>
</feature>
<organism evidence="13 14">
    <name type="scientific">Sphaeroforma arctica JP610</name>
    <dbReference type="NCBI Taxonomy" id="667725"/>
    <lineage>
        <taxon>Eukaryota</taxon>
        <taxon>Ichthyosporea</taxon>
        <taxon>Ichthyophonida</taxon>
        <taxon>Sphaeroforma</taxon>
    </lineage>
</organism>
<keyword evidence="9 10" id="KW-0012">Acyltransferase</keyword>
<dbReference type="InterPro" id="IPR001594">
    <property type="entry name" value="Palmitoyltrfase_DHHC"/>
</dbReference>
<dbReference type="PANTHER" id="PTHR22883:SF301">
    <property type="entry name" value="PALMITOYLTRANSFERASE ZDHHC12"/>
    <property type="match status" value="1"/>
</dbReference>
<evidence type="ECO:0000256" key="7">
    <source>
        <dbReference type="ARBA" id="ARBA00023139"/>
    </source>
</evidence>
<proteinExistence type="inferred from homology"/>
<evidence type="ECO:0000256" key="8">
    <source>
        <dbReference type="ARBA" id="ARBA00023288"/>
    </source>
</evidence>
<keyword evidence="4 10" id="KW-0812">Transmembrane</keyword>
<keyword evidence="8" id="KW-0449">Lipoprotein</keyword>
<sequence length="450" mass="49264">MDALTATGTSPSVVDTAAAEIRATLDADNLSVVVYFTIGFTGLLQLPLIVDAIDSLLPNTIGRATHAAVSWLLIVGIISVYLGCLVLNIAKVLPFWQDEYGMSNNTFLIHTAVTMLLVTNSLSQYALAAILIPTKVTRPHSQKTTVKHQKGPSDHPELPRELGKESVLNDTKKSTASDMVQNPAKTSVEHTAHTTVSESECKGDQLGVVQSSDGGADTSDADRTRDFGEKNTQEIGQAALMPETKPGVYCKTCGAERTRWQNHCHTCGCCSALMDHHCPFLNGCVWERNYVHFFLFLGHSVNAVLYSWYVTYPIFYTCFLVGTSEKSVPCQGIGPALSFIAVPLTMLGGLVLALFFFEVFLLYIRMSTYEFLKKLNTDGPCFAISAMRTGRASDYSGQSLNRFQILVRNPVSSAGIWTCLLPIHSIRLLWTMLSDSVHGRLIHSKLEKGS</sequence>
<accession>A0A0L0FQX9</accession>
<gene>
    <name evidence="13" type="ORF">SARC_08381</name>
</gene>
<feature type="domain" description="Palmitoyltransferase DHHC" evidence="12">
    <location>
        <begin position="245"/>
        <end position="374"/>
    </location>
</feature>
<dbReference type="eggNOG" id="KOG1315">
    <property type="taxonomic scope" value="Eukaryota"/>
</dbReference>
<dbReference type="PANTHER" id="PTHR22883">
    <property type="entry name" value="ZINC FINGER DHHC DOMAIN CONTAINING PROTEIN"/>
    <property type="match status" value="1"/>
</dbReference>
<dbReference type="GO" id="GO:0019706">
    <property type="term" value="F:protein-cysteine S-palmitoyltransferase activity"/>
    <property type="evidence" value="ECO:0007669"/>
    <property type="project" value="UniProtKB-EC"/>
</dbReference>
<keyword evidence="3 10" id="KW-0808">Transferase</keyword>
<keyword evidence="6 10" id="KW-0472">Membrane</keyword>
<evidence type="ECO:0000256" key="6">
    <source>
        <dbReference type="ARBA" id="ARBA00023136"/>
    </source>
</evidence>
<feature type="compositionally biased region" description="Basic residues" evidence="11">
    <location>
        <begin position="140"/>
        <end position="150"/>
    </location>
</feature>
<dbReference type="EC" id="2.3.1.225" evidence="10"/>
<comment type="similarity">
    <text evidence="2 10">Belongs to the DHHC palmitoyltransferase family.</text>
</comment>
<dbReference type="EMBL" id="KQ242345">
    <property type="protein sequence ID" value="KNC79212.1"/>
    <property type="molecule type" value="Genomic_DNA"/>
</dbReference>
<dbReference type="GO" id="GO:0006612">
    <property type="term" value="P:protein targeting to membrane"/>
    <property type="evidence" value="ECO:0007669"/>
    <property type="project" value="TreeGrafter"/>
</dbReference>
<evidence type="ECO:0000256" key="11">
    <source>
        <dbReference type="SAM" id="MobiDB-lite"/>
    </source>
</evidence>
<comment type="catalytic activity">
    <reaction evidence="10">
        <text>L-cysteinyl-[protein] + hexadecanoyl-CoA = S-hexadecanoyl-L-cysteinyl-[protein] + CoA</text>
        <dbReference type="Rhea" id="RHEA:36683"/>
        <dbReference type="Rhea" id="RHEA-COMP:10131"/>
        <dbReference type="Rhea" id="RHEA-COMP:11032"/>
        <dbReference type="ChEBI" id="CHEBI:29950"/>
        <dbReference type="ChEBI" id="CHEBI:57287"/>
        <dbReference type="ChEBI" id="CHEBI:57379"/>
        <dbReference type="ChEBI" id="CHEBI:74151"/>
        <dbReference type="EC" id="2.3.1.225"/>
    </reaction>
</comment>
<evidence type="ECO:0000259" key="12">
    <source>
        <dbReference type="Pfam" id="PF01529"/>
    </source>
</evidence>
<comment type="domain">
    <text evidence="10">The DHHC domain is required for palmitoyltransferase activity.</text>
</comment>
<feature type="transmembrane region" description="Helical" evidence="10">
    <location>
        <begin position="32"/>
        <end position="50"/>
    </location>
</feature>